<evidence type="ECO:0000313" key="1">
    <source>
        <dbReference type="EMBL" id="OUP17142.1"/>
    </source>
</evidence>
<proteinExistence type="predicted"/>
<comment type="caution">
    <text evidence="1">The sequence shown here is derived from an EMBL/GenBank/DDBJ whole genome shotgun (WGS) entry which is preliminary data.</text>
</comment>
<name>A0A1Y4IJU4_PARDI</name>
<organism evidence="1 2">
    <name type="scientific">Parabacteroides distasonis</name>
    <dbReference type="NCBI Taxonomy" id="823"/>
    <lineage>
        <taxon>Bacteria</taxon>
        <taxon>Pseudomonadati</taxon>
        <taxon>Bacteroidota</taxon>
        <taxon>Bacteroidia</taxon>
        <taxon>Bacteroidales</taxon>
        <taxon>Tannerellaceae</taxon>
        <taxon>Parabacteroides</taxon>
    </lineage>
</organism>
<accession>A0A1Y4IJU4</accession>
<dbReference type="AlphaFoldDB" id="A0A1Y4IJU4"/>
<gene>
    <name evidence="1" type="ORF">B5F32_14175</name>
</gene>
<sequence length="84" mass="10309">MKAFLCFMYIYDLPQMMWKQRVIVKILFIPRTLFIFHRKTRTCFLKNMSNFSKKDVHVFQETRTSFWSPDYQIIIATHKIITLL</sequence>
<dbReference type="EMBL" id="NFJX01000013">
    <property type="protein sequence ID" value="OUP17142.1"/>
    <property type="molecule type" value="Genomic_DNA"/>
</dbReference>
<dbReference type="Proteomes" id="UP000195950">
    <property type="component" value="Unassembled WGS sequence"/>
</dbReference>
<protein>
    <submittedName>
        <fullName evidence="1">Uncharacterized protein</fullName>
    </submittedName>
</protein>
<evidence type="ECO:0000313" key="2">
    <source>
        <dbReference type="Proteomes" id="UP000195950"/>
    </source>
</evidence>
<reference evidence="2" key="1">
    <citation type="submission" date="2017-04" db="EMBL/GenBank/DDBJ databases">
        <title>Function of individual gut microbiota members based on whole genome sequencing of pure cultures obtained from chicken caecum.</title>
        <authorList>
            <person name="Medvecky M."/>
            <person name="Cejkova D."/>
            <person name="Polansky O."/>
            <person name="Karasova D."/>
            <person name="Kubasova T."/>
            <person name="Cizek A."/>
            <person name="Rychlik I."/>
        </authorList>
    </citation>
    <scope>NUCLEOTIDE SEQUENCE [LARGE SCALE GENOMIC DNA]</scope>
    <source>
        <strain evidence="2">An199</strain>
    </source>
</reference>